<evidence type="ECO:0000313" key="5">
    <source>
        <dbReference type="EMBL" id="RMX04042.1"/>
    </source>
</evidence>
<dbReference type="RefSeq" id="WP_122230636.1">
    <property type="nucleotide sequence ID" value="NZ_RDQO01000005.1"/>
</dbReference>
<dbReference type="InterPro" id="IPR008397">
    <property type="entry name" value="Alginate_lyase_dom"/>
</dbReference>
<dbReference type="InterPro" id="IPR008929">
    <property type="entry name" value="Chondroitin_lyas"/>
</dbReference>
<dbReference type="GO" id="GO:0016829">
    <property type="term" value="F:lyase activity"/>
    <property type="evidence" value="ECO:0007669"/>
    <property type="project" value="UniProtKB-KW"/>
</dbReference>
<keyword evidence="6" id="KW-1185">Reference proteome</keyword>
<dbReference type="Gene3D" id="1.50.10.100">
    <property type="entry name" value="Chondroitin AC/alginate lyase"/>
    <property type="match status" value="1"/>
</dbReference>
<proteinExistence type="predicted"/>
<evidence type="ECO:0000256" key="1">
    <source>
        <dbReference type="ARBA" id="ARBA00022729"/>
    </source>
</evidence>
<feature type="domain" description="Alginate lyase" evidence="4">
    <location>
        <begin position="69"/>
        <end position="295"/>
    </location>
</feature>
<dbReference type="GO" id="GO:0042597">
    <property type="term" value="C:periplasmic space"/>
    <property type="evidence" value="ECO:0007669"/>
    <property type="project" value="InterPro"/>
</dbReference>
<evidence type="ECO:0000259" key="4">
    <source>
        <dbReference type="Pfam" id="PF05426"/>
    </source>
</evidence>
<sequence>MQRNHIKSIFHIFFLAAPILHTPAFSGDFINPWEQSHDTKLRSELICPPVQYVSPNLSINGGVYLKDGITRDKDKDKEISNLTRSIRESATQAANLADEYQSTGDARAAYCAQKILLTLSQNKSLSGPINGYQAYFVKTWMLSSLSASWLKVMSLNDTNRIDANLINSWLTELAGDIIMRFNRSRESNIKKGDTSIANMYYWAALAAINTAIATGNNEYFDWAIGVFRSGLDQADEDGFLPPELKRKALAQHYHVFALIPLILIADRAQINGIDLYQYNNHALNRIVNATIDSYFDPTLIEKKSGYKQRSVPRPYFGWLYNYSKKFPNEKYDAILSEYPERRFLYIGGSPT</sequence>
<feature type="chain" id="PRO_5018233577" description="Alginate lyase domain-containing protein" evidence="3">
    <location>
        <begin position="27"/>
        <end position="351"/>
    </location>
</feature>
<name>A0A3M6QNS2_9BURK</name>
<keyword evidence="2" id="KW-0456">Lyase</keyword>
<organism evidence="5 6">
    <name type="scientific">Corticibacter populi</name>
    <dbReference type="NCBI Taxonomy" id="1550736"/>
    <lineage>
        <taxon>Bacteria</taxon>
        <taxon>Pseudomonadati</taxon>
        <taxon>Pseudomonadota</taxon>
        <taxon>Betaproteobacteria</taxon>
        <taxon>Burkholderiales</taxon>
        <taxon>Comamonadaceae</taxon>
        <taxon>Corticibacter</taxon>
    </lineage>
</organism>
<feature type="signal peptide" evidence="3">
    <location>
        <begin position="1"/>
        <end position="26"/>
    </location>
</feature>
<reference evidence="5 6" key="1">
    <citation type="submission" date="2018-10" db="EMBL/GenBank/DDBJ databases">
        <title>Draft genome of Cortibacter populi DSM10536.</title>
        <authorList>
            <person name="Bernier A.-M."/>
            <person name="Bernard K."/>
        </authorList>
    </citation>
    <scope>NUCLEOTIDE SEQUENCE [LARGE SCALE GENOMIC DNA]</scope>
    <source>
        <strain evidence="5 6">DSM 105136</strain>
    </source>
</reference>
<gene>
    <name evidence="5" type="ORF">D8I35_14535</name>
</gene>
<dbReference type="EMBL" id="RDQO01000005">
    <property type="protein sequence ID" value="RMX04042.1"/>
    <property type="molecule type" value="Genomic_DNA"/>
</dbReference>
<dbReference type="SUPFAM" id="SSF48230">
    <property type="entry name" value="Chondroitin AC/alginate lyase"/>
    <property type="match status" value="1"/>
</dbReference>
<dbReference type="Pfam" id="PF05426">
    <property type="entry name" value="Alginate_lyase"/>
    <property type="match status" value="1"/>
</dbReference>
<dbReference type="AlphaFoldDB" id="A0A3M6QNS2"/>
<keyword evidence="1 3" id="KW-0732">Signal</keyword>
<dbReference type="OrthoDB" id="6972889at2"/>
<comment type="caution">
    <text evidence="5">The sequence shown here is derived from an EMBL/GenBank/DDBJ whole genome shotgun (WGS) entry which is preliminary data.</text>
</comment>
<protein>
    <recommendedName>
        <fullName evidence="4">Alginate lyase domain-containing protein</fullName>
    </recommendedName>
</protein>
<accession>A0A3M6QNS2</accession>
<evidence type="ECO:0000256" key="2">
    <source>
        <dbReference type="ARBA" id="ARBA00023239"/>
    </source>
</evidence>
<evidence type="ECO:0000256" key="3">
    <source>
        <dbReference type="SAM" id="SignalP"/>
    </source>
</evidence>
<evidence type="ECO:0000313" key="6">
    <source>
        <dbReference type="Proteomes" id="UP000278006"/>
    </source>
</evidence>
<dbReference type="Proteomes" id="UP000278006">
    <property type="component" value="Unassembled WGS sequence"/>
</dbReference>